<comment type="caution">
    <text evidence="3">The sequence shown here is derived from an EMBL/GenBank/DDBJ whole genome shotgun (WGS) entry which is preliminary data.</text>
</comment>
<feature type="chain" id="PRO_5015658862" description="FAS1 domain-containing protein" evidence="1">
    <location>
        <begin position="23"/>
        <end position="166"/>
    </location>
</feature>
<proteinExistence type="predicted"/>
<dbReference type="PROSITE" id="PS50213">
    <property type="entry name" value="FAS1"/>
    <property type="match status" value="1"/>
</dbReference>
<feature type="domain" description="FAS1" evidence="2">
    <location>
        <begin position="33"/>
        <end position="164"/>
    </location>
</feature>
<dbReference type="GO" id="GO:0005615">
    <property type="term" value="C:extracellular space"/>
    <property type="evidence" value="ECO:0007669"/>
    <property type="project" value="TreeGrafter"/>
</dbReference>
<reference evidence="3 4" key="1">
    <citation type="submission" date="2016-12" db="EMBL/GenBank/DDBJ databases">
        <title>Study of bacterial adaptation to deep sea.</title>
        <authorList>
            <person name="Song J."/>
            <person name="Yoshizawa S."/>
            <person name="Kogure K."/>
        </authorList>
    </citation>
    <scope>NUCLEOTIDE SEQUENCE [LARGE SCALE GENOMIC DNA]</scope>
    <source>
        <strain evidence="3 4">SAORIC-165</strain>
    </source>
</reference>
<evidence type="ECO:0000256" key="1">
    <source>
        <dbReference type="SAM" id="SignalP"/>
    </source>
</evidence>
<dbReference type="EMBL" id="MQWA01000001">
    <property type="protein sequence ID" value="PQJ28823.1"/>
    <property type="molecule type" value="Genomic_DNA"/>
</dbReference>
<gene>
    <name evidence="3" type="ORF">BSZ32_10190</name>
</gene>
<dbReference type="OrthoDB" id="9800666at2"/>
<dbReference type="PANTHER" id="PTHR10900">
    <property type="entry name" value="PERIOSTIN-RELATED"/>
    <property type="match status" value="1"/>
</dbReference>
<dbReference type="SUPFAM" id="SSF82153">
    <property type="entry name" value="FAS1 domain"/>
    <property type="match status" value="1"/>
</dbReference>
<evidence type="ECO:0000313" key="4">
    <source>
        <dbReference type="Proteomes" id="UP000239907"/>
    </source>
</evidence>
<name>A0A2S7U3U1_9BACT</name>
<keyword evidence="4" id="KW-1185">Reference proteome</keyword>
<dbReference type="Proteomes" id="UP000239907">
    <property type="component" value="Unassembled WGS sequence"/>
</dbReference>
<dbReference type="Gene3D" id="2.30.180.10">
    <property type="entry name" value="FAS1 domain"/>
    <property type="match status" value="1"/>
</dbReference>
<evidence type="ECO:0000259" key="2">
    <source>
        <dbReference type="PROSITE" id="PS50213"/>
    </source>
</evidence>
<dbReference type="PANTHER" id="PTHR10900:SF77">
    <property type="entry name" value="FI19380P1"/>
    <property type="match status" value="1"/>
</dbReference>
<dbReference type="Pfam" id="PF02469">
    <property type="entry name" value="Fasciclin"/>
    <property type="match status" value="1"/>
</dbReference>
<organism evidence="3 4">
    <name type="scientific">Rubritalea profundi</name>
    <dbReference type="NCBI Taxonomy" id="1658618"/>
    <lineage>
        <taxon>Bacteria</taxon>
        <taxon>Pseudomonadati</taxon>
        <taxon>Verrucomicrobiota</taxon>
        <taxon>Verrucomicrobiia</taxon>
        <taxon>Verrucomicrobiales</taxon>
        <taxon>Rubritaleaceae</taxon>
        <taxon>Rubritalea</taxon>
    </lineage>
</organism>
<dbReference type="RefSeq" id="WP_105043312.1">
    <property type="nucleotide sequence ID" value="NZ_MQWA01000001.1"/>
</dbReference>
<dbReference type="InterPro" id="IPR000782">
    <property type="entry name" value="FAS1_domain"/>
</dbReference>
<keyword evidence="1" id="KW-0732">Signal</keyword>
<dbReference type="InterPro" id="IPR050904">
    <property type="entry name" value="Adhesion/Biosynth-related"/>
</dbReference>
<dbReference type="SMART" id="SM00554">
    <property type="entry name" value="FAS1"/>
    <property type="match status" value="1"/>
</dbReference>
<feature type="signal peptide" evidence="1">
    <location>
        <begin position="1"/>
        <end position="22"/>
    </location>
</feature>
<dbReference type="FunFam" id="2.30.180.10:FF:000019">
    <property type="entry name" value="Cell surface lipoprotein"/>
    <property type="match status" value="1"/>
</dbReference>
<dbReference type="AlphaFoldDB" id="A0A2S7U3U1"/>
<protein>
    <recommendedName>
        <fullName evidence="2">FAS1 domain-containing protein</fullName>
    </recommendedName>
</protein>
<sequence length="166" mass="17681">MKNIVKYVGLPLAGIFMMNATASADHHGEKKAMPTVVEIAASNDDFSTLVAAVKAADLVKALSSDGPFTIFAPTNDAFKALPKGVLENLLKPENKAKLAAILKYHVISGKVMAKDVKPMKVKTLQGTEFEIKVIDGTVMVDGAKVIKTDIVGENGVIHVIDKVIQP</sequence>
<evidence type="ECO:0000313" key="3">
    <source>
        <dbReference type="EMBL" id="PQJ28823.1"/>
    </source>
</evidence>
<accession>A0A2S7U3U1</accession>
<dbReference type="InterPro" id="IPR036378">
    <property type="entry name" value="FAS1_dom_sf"/>
</dbReference>